<protein>
    <submittedName>
        <fullName evidence="2">Isochorismatase hydrolase</fullName>
    </submittedName>
</protein>
<dbReference type="STRING" id="320771.Cflav_PD1059"/>
<dbReference type="OrthoDB" id="9789777at2"/>
<dbReference type="InterPro" id="IPR000868">
    <property type="entry name" value="Isochorismatase-like_dom"/>
</dbReference>
<dbReference type="PANTHER" id="PTHR43559">
    <property type="entry name" value="HYDROLASE YCAC-RELATED"/>
    <property type="match status" value="1"/>
</dbReference>
<dbReference type="InterPro" id="IPR053152">
    <property type="entry name" value="Hydrolase_YcaC-like"/>
</dbReference>
<dbReference type="CDD" id="cd01012">
    <property type="entry name" value="YcaC_related"/>
    <property type="match status" value="1"/>
</dbReference>
<proteinExistence type="predicted"/>
<gene>
    <name evidence="2" type="ORF">Cflav_PD1059</name>
</gene>
<keyword evidence="3" id="KW-1185">Reference proteome</keyword>
<dbReference type="EMBL" id="ABOX02000043">
    <property type="protein sequence ID" value="EEF58436.1"/>
    <property type="molecule type" value="Genomic_DNA"/>
</dbReference>
<evidence type="ECO:0000259" key="1">
    <source>
        <dbReference type="Pfam" id="PF00857"/>
    </source>
</evidence>
<comment type="caution">
    <text evidence="2">The sequence shown here is derived from an EMBL/GenBank/DDBJ whole genome shotgun (WGS) entry which is preliminary data.</text>
</comment>
<dbReference type="InterPro" id="IPR036380">
    <property type="entry name" value="Isochorismatase-like_sf"/>
</dbReference>
<reference evidence="2 3" key="1">
    <citation type="journal article" date="2011" name="J. Bacteriol.">
        <title>Genome sequence of 'Pedosphaera parvula' Ellin514, an aerobic Verrucomicrobial isolate from pasture soil.</title>
        <authorList>
            <person name="Kant R."/>
            <person name="van Passel M.W."/>
            <person name="Sangwan P."/>
            <person name="Palva A."/>
            <person name="Lucas S."/>
            <person name="Copeland A."/>
            <person name="Lapidus A."/>
            <person name="Glavina Del Rio T."/>
            <person name="Dalin E."/>
            <person name="Tice H."/>
            <person name="Bruce D."/>
            <person name="Goodwin L."/>
            <person name="Pitluck S."/>
            <person name="Chertkov O."/>
            <person name="Larimer F.W."/>
            <person name="Land M.L."/>
            <person name="Hauser L."/>
            <person name="Brettin T.S."/>
            <person name="Detter J.C."/>
            <person name="Han S."/>
            <person name="de Vos W.M."/>
            <person name="Janssen P.H."/>
            <person name="Smidt H."/>
        </authorList>
    </citation>
    <scope>NUCLEOTIDE SEQUENCE [LARGE SCALE GENOMIC DNA]</scope>
    <source>
        <strain evidence="2 3">Ellin514</strain>
    </source>
</reference>
<evidence type="ECO:0000313" key="3">
    <source>
        <dbReference type="Proteomes" id="UP000003688"/>
    </source>
</evidence>
<accession>B9XNX0</accession>
<dbReference type="GO" id="GO:0016787">
    <property type="term" value="F:hydrolase activity"/>
    <property type="evidence" value="ECO:0007669"/>
    <property type="project" value="UniProtKB-KW"/>
</dbReference>
<feature type="domain" description="Isochorismatase-like" evidence="1">
    <location>
        <begin position="13"/>
        <end position="164"/>
    </location>
</feature>
<dbReference type="PANTHER" id="PTHR43559:SF1">
    <property type="entry name" value="HYDROLASE"/>
    <property type="match status" value="1"/>
</dbReference>
<dbReference type="SUPFAM" id="SSF52499">
    <property type="entry name" value="Isochorismatase-like hydrolases"/>
    <property type="match status" value="1"/>
</dbReference>
<name>B9XNX0_PEDPL</name>
<evidence type="ECO:0000313" key="2">
    <source>
        <dbReference type="EMBL" id="EEF58436.1"/>
    </source>
</evidence>
<dbReference type="Pfam" id="PF00857">
    <property type="entry name" value="Isochorismatase"/>
    <property type="match status" value="1"/>
</dbReference>
<keyword evidence="2" id="KW-0378">Hydrolase</keyword>
<dbReference type="RefSeq" id="WP_007417506.1">
    <property type="nucleotide sequence ID" value="NZ_ABOX02000043.1"/>
</dbReference>
<sequence length="238" mass="26348" precursor="true">MPNYHKLFTPQDSAIVFIDHQPQMTFGVSSIERASLINNVTLLAKVAKEFDVPAVLTAVETESFSGYIWPQLLDVFPGQQVVERTSMNSWDDAGFRKAIEATGRKNIIMTGLWTEVCVTWPTIEMLAAGYNIYVVEDCCGATSPAAQEAALSRMVQAGAVRLTTIPALLEWQRDWAKHEHYDNLMALLKQQGGAYGVGVEYAYTMVHHAPQSAKKPQIVPKKVQPATPQLITVRDGAR</sequence>
<dbReference type="Proteomes" id="UP000003688">
    <property type="component" value="Unassembled WGS sequence"/>
</dbReference>
<organism evidence="2 3">
    <name type="scientific">Pedosphaera parvula (strain Ellin514)</name>
    <dbReference type="NCBI Taxonomy" id="320771"/>
    <lineage>
        <taxon>Bacteria</taxon>
        <taxon>Pseudomonadati</taxon>
        <taxon>Verrucomicrobiota</taxon>
        <taxon>Pedosphaerae</taxon>
        <taxon>Pedosphaerales</taxon>
        <taxon>Pedosphaeraceae</taxon>
        <taxon>Pedosphaera</taxon>
    </lineage>
</organism>
<dbReference type="Gene3D" id="3.40.50.850">
    <property type="entry name" value="Isochorismatase-like"/>
    <property type="match status" value="1"/>
</dbReference>
<dbReference type="AlphaFoldDB" id="B9XNX0"/>